<dbReference type="GO" id="GO:0005886">
    <property type="term" value="C:plasma membrane"/>
    <property type="evidence" value="ECO:0007669"/>
    <property type="project" value="UniProtKB-SubCell"/>
</dbReference>
<dbReference type="InterPro" id="IPR000515">
    <property type="entry name" value="MetI-like"/>
</dbReference>
<evidence type="ECO:0000256" key="1">
    <source>
        <dbReference type="ARBA" id="ARBA00004651"/>
    </source>
</evidence>
<feature type="domain" description="ABC transmembrane type-1" evidence="8">
    <location>
        <begin position="86"/>
        <end position="302"/>
    </location>
</feature>
<feature type="transmembrane region" description="Helical" evidence="7">
    <location>
        <begin position="21"/>
        <end position="51"/>
    </location>
</feature>
<keyword evidence="4 7" id="KW-0812">Transmembrane</keyword>
<dbReference type="AlphaFoldDB" id="A0A7Z0EIM4"/>
<gene>
    <name evidence="9" type="ORF">HNR10_000182</name>
</gene>
<dbReference type="InterPro" id="IPR051393">
    <property type="entry name" value="ABC_transporter_permease"/>
</dbReference>
<evidence type="ECO:0000313" key="9">
    <source>
        <dbReference type="EMBL" id="NYJ32301.1"/>
    </source>
</evidence>
<organism evidence="9 10">
    <name type="scientific">Nocardiopsis aegyptia</name>
    <dbReference type="NCBI Taxonomy" id="220378"/>
    <lineage>
        <taxon>Bacteria</taxon>
        <taxon>Bacillati</taxon>
        <taxon>Actinomycetota</taxon>
        <taxon>Actinomycetes</taxon>
        <taxon>Streptosporangiales</taxon>
        <taxon>Nocardiopsidaceae</taxon>
        <taxon>Nocardiopsis</taxon>
    </lineage>
</organism>
<evidence type="ECO:0000256" key="3">
    <source>
        <dbReference type="ARBA" id="ARBA00022475"/>
    </source>
</evidence>
<keyword evidence="2 7" id="KW-0813">Transport</keyword>
<name>A0A7Z0EIM4_9ACTN</name>
<evidence type="ECO:0000256" key="4">
    <source>
        <dbReference type="ARBA" id="ARBA00022692"/>
    </source>
</evidence>
<sequence length="313" mass="34018">MTAPAPPGAARTRPKARRQGWAGPLMALPAVAGLALFVALPFAMAIGLSLFNVRLDSFRPPDFFALEQYRRILVSPDFSGDFYRALGNNVLFAAVIVPVQTAAALALALLLNRPLRGMPVFRTFFFMPVVFPMALIATVWRLILDPGPDGMLNSVLGLATFGLFSPQDWLGDAATAMPSIMLLSLWQGVGFQMVILLAGLQGIPRQLYEAAEVDGAGRWQRFRAVTLPGLRNTLVFVALVTMILSFRLFDQVYILTRGGPDGATSTVMYLAVTTAFAESNVSRAAAMTVVLFVVVLGLTLLQRRLVTQEREIS</sequence>
<dbReference type="PANTHER" id="PTHR30193">
    <property type="entry name" value="ABC TRANSPORTER PERMEASE PROTEIN"/>
    <property type="match status" value="1"/>
</dbReference>
<feature type="transmembrane region" description="Helical" evidence="7">
    <location>
        <begin position="90"/>
        <end position="111"/>
    </location>
</feature>
<comment type="subcellular location">
    <subcellularLocation>
        <location evidence="1 7">Cell membrane</location>
        <topology evidence="1 7">Multi-pass membrane protein</topology>
    </subcellularLocation>
</comment>
<dbReference type="Pfam" id="PF00528">
    <property type="entry name" value="BPD_transp_1"/>
    <property type="match status" value="1"/>
</dbReference>
<dbReference type="PROSITE" id="PS50928">
    <property type="entry name" value="ABC_TM1"/>
    <property type="match status" value="1"/>
</dbReference>
<dbReference type="EMBL" id="JACCFS010000001">
    <property type="protein sequence ID" value="NYJ32301.1"/>
    <property type="molecule type" value="Genomic_DNA"/>
</dbReference>
<keyword evidence="9" id="KW-0762">Sugar transport</keyword>
<dbReference type="InterPro" id="IPR035906">
    <property type="entry name" value="MetI-like_sf"/>
</dbReference>
<protein>
    <submittedName>
        <fullName evidence="9">Multiple sugar transport system permease protein</fullName>
    </submittedName>
</protein>
<dbReference type="PANTHER" id="PTHR30193:SF41">
    <property type="entry name" value="DIACETYLCHITOBIOSE UPTAKE SYSTEM PERMEASE PROTEIN NGCF"/>
    <property type="match status" value="1"/>
</dbReference>
<dbReference type="RefSeq" id="WP_246405990.1">
    <property type="nucleotide sequence ID" value="NZ_JACCFS010000001.1"/>
</dbReference>
<evidence type="ECO:0000259" key="8">
    <source>
        <dbReference type="PROSITE" id="PS50928"/>
    </source>
</evidence>
<dbReference type="SUPFAM" id="SSF161098">
    <property type="entry name" value="MetI-like"/>
    <property type="match status" value="1"/>
</dbReference>
<dbReference type="CDD" id="cd06261">
    <property type="entry name" value="TM_PBP2"/>
    <property type="match status" value="1"/>
</dbReference>
<dbReference type="Gene3D" id="1.10.3720.10">
    <property type="entry name" value="MetI-like"/>
    <property type="match status" value="1"/>
</dbReference>
<keyword evidence="10" id="KW-1185">Reference proteome</keyword>
<keyword evidence="5 7" id="KW-1133">Transmembrane helix</keyword>
<reference evidence="9 10" key="1">
    <citation type="submission" date="2020-07" db="EMBL/GenBank/DDBJ databases">
        <title>Sequencing the genomes of 1000 actinobacteria strains.</title>
        <authorList>
            <person name="Klenk H.-P."/>
        </authorList>
    </citation>
    <scope>NUCLEOTIDE SEQUENCE [LARGE SCALE GENOMIC DNA]</scope>
    <source>
        <strain evidence="9 10">DSM 44442</strain>
    </source>
</reference>
<comment type="similarity">
    <text evidence="7">Belongs to the binding-protein-dependent transport system permease family.</text>
</comment>
<evidence type="ECO:0000313" key="10">
    <source>
        <dbReference type="Proteomes" id="UP000572051"/>
    </source>
</evidence>
<evidence type="ECO:0000256" key="5">
    <source>
        <dbReference type="ARBA" id="ARBA00022989"/>
    </source>
</evidence>
<feature type="transmembrane region" description="Helical" evidence="7">
    <location>
        <begin position="284"/>
        <end position="301"/>
    </location>
</feature>
<keyword evidence="6 7" id="KW-0472">Membrane</keyword>
<proteinExistence type="inferred from homology"/>
<dbReference type="Proteomes" id="UP000572051">
    <property type="component" value="Unassembled WGS sequence"/>
</dbReference>
<accession>A0A7Z0EIM4</accession>
<keyword evidence="3" id="KW-1003">Cell membrane</keyword>
<evidence type="ECO:0000256" key="7">
    <source>
        <dbReference type="RuleBase" id="RU363032"/>
    </source>
</evidence>
<evidence type="ECO:0000256" key="6">
    <source>
        <dbReference type="ARBA" id="ARBA00023136"/>
    </source>
</evidence>
<evidence type="ECO:0000256" key="2">
    <source>
        <dbReference type="ARBA" id="ARBA00022448"/>
    </source>
</evidence>
<feature type="transmembrane region" description="Helical" evidence="7">
    <location>
        <begin position="123"/>
        <end position="143"/>
    </location>
</feature>
<dbReference type="GO" id="GO:0055085">
    <property type="term" value="P:transmembrane transport"/>
    <property type="evidence" value="ECO:0007669"/>
    <property type="project" value="InterPro"/>
</dbReference>
<feature type="transmembrane region" description="Helical" evidence="7">
    <location>
        <begin position="180"/>
        <end position="200"/>
    </location>
</feature>
<feature type="transmembrane region" description="Helical" evidence="7">
    <location>
        <begin position="229"/>
        <end position="249"/>
    </location>
</feature>
<comment type="caution">
    <text evidence="9">The sequence shown here is derived from an EMBL/GenBank/DDBJ whole genome shotgun (WGS) entry which is preliminary data.</text>
</comment>